<dbReference type="InterPro" id="IPR001279">
    <property type="entry name" value="Metallo-B-lactamas"/>
</dbReference>
<accession>A0A4R6PJN8</accession>
<sequence>MAATKTIRRVWALDAPQLTVDCGILMLGSGGVQETIPAPTFLIEHDEGLMVFDAGLATNGAGDPAAAYGEMAAAFQIDFPAHYRLDRQIEAIGYTTRDVRRIVLSHMHFDHTGGLDLFPHAQGFIGAGELRYAKTPSNLDAAFFREEDIAAAQKIAWNEVPAGYDHDLFGDGSATLLSLHGHTPGTLGLKLRMPDESTLVLTSDAAHKWDNVDLTIGMPFDVDRPSKNNSLQKIKLLATQPGTTVWISHDPRDWAELRAGGSEITSAATLRARTADSVPA</sequence>
<keyword evidence="8" id="KW-1185">Reference proteome</keyword>
<dbReference type="PANTHER" id="PTHR42978:SF2">
    <property type="entry name" value="102 KBASES UNSTABLE REGION: FROM 1 TO 119443"/>
    <property type="match status" value="1"/>
</dbReference>
<dbReference type="GO" id="GO:0016787">
    <property type="term" value="F:hydrolase activity"/>
    <property type="evidence" value="ECO:0007669"/>
    <property type="project" value="UniProtKB-KW"/>
</dbReference>
<dbReference type="PANTHER" id="PTHR42978">
    <property type="entry name" value="QUORUM-QUENCHING LACTONASE YTNP-RELATED-RELATED"/>
    <property type="match status" value="1"/>
</dbReference>
<feature type="domain" description="Metallo-beta-lactamase" evidence="6">
    <location>
        <begin position="37"/>
        <end position="249"/>
    </location>
</feature>
<evidence type="ECO:0000313" key="7">
    <source>
        <dbReference type="EMBL" id="TDP37823.1"/>
    </source>
</evidence>
<dbReference type="InterPro" id="IPR051013">
    <property type="entry name" value="MBL_superfamily_lactonases"/>
</dbReference>
<dbReference type="SUPFAM" id="SSF56281">
    <property type="entry name" value="Metallo-hydrolase/oxidoreductase"/>
    <property type="match status" value="1"/>
</dbReference>
<dbReference type="AlphaFoldDB" id="A0A4R6PJN8"/>
<reference evidence="7 8" key="1">
    <citation type="submission" date="2019-03" db="EMBL/GenBank/DDBJ databases">
        <title>Genomic Encyclopedia of Type Strains, Phase IV (KMG-IV): sequencing the most valuable type-strain genomes for metagenomic binning, comparative biology and taxonomic classification.</title>
        <authorList>
            <person name="Goeker M."/>
        </authorList>
    </citation>
    <scope>NUCLEOTIDE SEQUENCE [LARGE SCALE GENOMIC DNA]</scope>
    <source>
        <strain evidence="7 8">DSM 44496</strain>
    </source>
</reference>
<dbReference type="RefSeq" id="WP_067488633.1">
    <property type="nucleotide sequence ID" value="NZ_SNXK01000004.1"/>
</dbReference>
<evidence type="ECO:0000256" key="3">
    <source>
        <dbReference type="ARBA" id="ARBA00022723"/>
    </source>
</evidence>
<evidence type="ECO:0000256" key="2">
    <source>
        <dbReference type="ARBA" id="ARBA00007749"/>
    </source>
</evidence>
<dbReference type="SMART" id="SM00849">
    <property type="entry name" value="Lactamase_B"/>
    <property type="match status" value="1"/>
</dbReference>
<dbReference type="EMBL" id="SNXK01000004">
    <property type="protein sequence ID" value="TDP37823.1"/>
    <property type="molecule type" value="Genomic_DNA"/>
</dbReference>
<comment type="similarity">
    <text evidence="2">Belongs to the metallo-beta-lactamase superfamily.</text>
</comment>
<keyword evidence="4 7" id="KW-0378">Hydrolase</keyword>
<comment type="cofactor">
    <cofactor evidence="1">
        <name>Zn(2+)</name>
        <dbReference type="ChEBI" id="CHEBI:29105"/>
    </cofactor>
</comment>
<dbReference type="GO" id="GO:0046872">
    <property type="term" value="F:metal ion binding"/>
    <property type="evidence" value="ECO:0007669"/>
    <property type="project" value="UniProtKB-KW"/>
</dbReference>
<keyword evidence="5" id="KW-0862">Zinc</keyword>
<name>A0A4R6PJN8_NOCIG</name>
<dbReference type="CDD" id="cd07729">
    <property type="entry name" value="AHL_lactonase_MBL-fold"/>
    <property type="match status" value="1"/>
</dbReference>
<dbReference type="InterPro" id="IPR036866">
    <property type="entry name" value="RibonucZ/Hydroxyglut_hydro"/>
</dbReference>
<dbReference type="Gene3D" id="3.60.15.10">
    <property type="entry name" value="Ribonuclease Z/Hydroxyacylglutathione hydrolase-like"/>
    <property type="match status" value="1"/>
</dbReference>
<keyword evidence="3" id="KW-0479">Metal-binding</keyword>
<evidence type="ECO:0000256" key="5">
    <source>
        <dbReference type="ARBA" id="ARBA00022833"/>
    </source>
</evidence>
<comment type="caution">
    <text evidence="7">The sequence shown here is derived from an EMBL/GenBank/DDBJ whole genome shotgun (WGS) entry which is preliminary data.</text>
</comment>
<proteinExistence type="inferred from homology"/>
<evidence type="ECO:0000256" key="4">
    <source>
        <dbReference type="ARBA" id="ARBA00022801"/>
    </source>
</evidence>
<evidence type="ECO:0000259" key="6">
    <source>
        <dbReference type="SMART" id="SM00849"/>
    </source>
</evidence>
<organism evidence="7 8">
    <name type="scientific">Nocardia ignorata</name>
    <dbReference type="NCBI Taxonomy" id="145285"/>
    <lineage>
        <taxon>Bacteria</taxon>
        <taxon>Bacillati</taxon>
        <taxon>Actinomycetota</taxon>
        <taxon>Actinomycetes</taxon>
        <taxon>Mycobacteriales</taxon>
        <taxon>Nocardiaceae</taxon>
        <taxon>Nocardia</taxon>
    </lineage>
</organism>
<evidence type="ECO:0000256" key="1">
    <source>
        <dbReference type="ARBA" id="ARBA00001947"/>
    </source>
</evidence>
<protein>
    <submittedName>
        <fullName evidence="7">Glyoxylase-like metal-dependent hydrolase (Beta-lactamase superfamily II)</fullName>
    </submittedName>
</protein>
<evidence type="ECO:0000313" key="8">
    <source>
        <dbReference type="Proteomes" id="UP000295087"/>
    </source>
</evidence>
<gene>
    <name evidence="7" type="ORF">DFR75_104173</name>
</gene>
<dbReference type="Pfam" id="PF00753">
    <property type="entry name" value="Lactamase_B"/>
    <property type="match status" value="1"/>
</dbReference>
<dbReference type="Proteomes" id="UP000295087">
    <property type="component" value="Unassembled WGS sequence"/>
</dbReference>